<reference evidence="2 3" key="1">
    <citation type="submission" date="2019-02" db="EMBL/GenBank/DDBJ databases">
        <title>Opniocepnalus argus genome.</title>
        <authorList>
            <person name="Zhou C."/>
            <person name="Xiao S."/>
        </authorList>
    </citation>
    <scope>NUCLEOTIDE SEQUENCE [LARGE SCALE GENOMIC DNA]</scope>
    <source>
        <strain evidence="2">OARG1902GOOAL</strain>
        <tissue evidence="2">Muscle</tissue>
    </source>
</reference>
<protein>
    <submittedName>
        <fullName evidence="2">Uncharacterized protein</fullName>
    </submittedName>
</protein>
<proteinExistence type="predicted"/>
<evidence type="ECO:0000313" key="2">
    <source>
        <dbReference type="EMBL" id="KAF3704147.1"/>
    </source>
</evidence>
<dbReference type="Proteomes" id="UP000503349">
    <property type="component" value="Chromosome 20"/>
</dbReference>
<reference evidence="3" key="2">
    <citation type="submission" date="2019-02" db="EMBL/GenBank/DDBJ databases">
        <title>Opniocepnalus argus Var Kimnra genome.</title>
        <authorList>
            <person name="Zhou C."/>
            <person name="Xiao S."/>
        </authorList>
    </citation>
    <scope>NUCLEOTIDE SEQUENCE [LARGE SCALE GENOMIC DNA]</scope>
</reference>
<evidence type="ECO:0000256" key="1">
    <source>
        <dbReference type="SAM" id="MobiDB-lite"/>
    </source>
</evidence>
<keyword evidence="3" id="KW-1185">Reference proteome</keyword>
<sequence>MHVWIIALNSLSNIPTTPSVTSEDEHIPLVDPIFLWVSKVHRRREETAVSSQGTKLRKGARRRQRGSKKKKKKDNKDKKEKKKKEDDTGEEVNE</sequence>
<feature type="compositionally biased region" description="Basic residues" evidence="1">
    <location>
        <begin position="55"/>
        <end position="73"/>
    </location>
</feature>
<gene>
    <name evidence="2" type="ORF">EXN66_Car019835</name>
</gene>
<evidence type="ECO:0000313" key="3">
    <source>
        <dbReference type="Proteomes" id="UP000503349"/>
    </source>
</evidence>
<feature type="region of interest" description="Disordered" evidence="1">
    <location>
        <begin position="43"/>
        <end position="94"/>
    </location>
</feature>
<name>A0A6G1QNU6_CHAAH</name>
<accession>A0A6G1QNU6</accession>
<dbReference type="EMBL" id="CM015731">
    <property type="protein sequence ID" value="KAF3704147.1"/>
    <property type="molecule type" value="Genomic_DNA"/>
</dbReference>
<feature type="compositionally biased region" description="Basic and acidic residues" evidence="1">
    <location>
        <begin position="74"/>
        <end position="86"/>
    </location>
</feature>
<dbReference type="AlphaFoldDB" id="A0A6G1QNU6"/>
<organism evidence="2 3">
    <name type="scientific">Channa argus</name>
    <name type="common">Northern snakehead</name>
    <name type="synonym">Ophicephalus argus</name>
    <dbReference type="NCBI Taxonomy" id="215402"/>
    <lineage>
        <taxon>Eukaryota</taxon>
        <taxon>Metazoa</taxon>
        <taxon>Chordata</taxon>
        <taxon>Craniata</taxon>
        <taxon>Vertebrata</taxon>
        <taxon>Euteleostomi</taxon>
        <taxon>Actinopterygii</taxon>
        <taxon>Neopterygii</taxon>
        <taxon>Teleostei</taxon>
        <taxon>Neoteleostei</taxon>
        <taxon>Acanthomorphata</taxon>
        <taxon>Anabantaria</taxon>
        <taxon>Anabantiformes</taxon>
        <taxon>Channoidei</taxon>
        <taxon>Channidae</taxon>
        <taxon>Channa</taxon>
    </lineage>
</organism>